<organism evidence="2 3">
    <name type="scientific">Bradyrhizobium manausense</name>
    <dbReference type="NCBI Taxonomy" id="989370"/>
    <lineage>
        <taxon>Bacteria</taxon>
        <taxon>Pseudomonadati</taxon>
        <taxon>Pseudomonadota</taxon>
        <taxon>Alphaproteobacteria</taxon>
        <taxon>Hyphomicrobiales</taxon>
        <taxon>Nitrobacteraceae</taxon>
        <taxon>Bradyrhizobium</taxon>
    </lineage>
</organism>
<sequence>MPAPSLVAQTTYAELLERAANDAFQDAFADNGSFTAKSINGRKYWYFQTGTGADRSQRYVGPETPELLERIARHKEVREDERERRALVSTLVRSFSFPRPIPEIGDVIAALAKVGVFRLRGVLVGTIAYQTYAAMLGVRLSAGSLQTGDVDIAQFKNVSVAVEDSTPPVLDVLKEVDRSFRAVPHVSDGRRVTSYAAKGGLRVDFLTPHEGKETARPQKLPALNTDAQPLRFLDFLIRDPEPAVILHGAGIYVHVPAPARYAVHKLIIARRRPEGLAKRDKDLQQSEALLAALAEKRPHELKSAWAEAHGRGPKWRQLMLEGLALLAASVRDKLLKTIGAPRSIIPDMDLSFDNPPARYDFSRDVVTFQGQAPGGAVNCAVSREALDDHFGADGLGQDGRLQAFLKHRSRIEEIARAKYLSAPVDEPGGVLVKTSDVDSFSARRAPKRK</sequence>
<dbReference type="InterPro" id="IPR036692">
    <property type="entry name" value="Shew3726-like_sf"/>
</dbReference>
<dbReference type="OrthoDB" id="5469612at2"/>
<dbReference type="Gene3D" id="3.30.160.140">
    <property type="entry name" value="Shew3726-like"/>
    <property type="match status" value="1"/>
</dbReference>
<evidence type="ECO:0000259" key="1">
    <source>
        <dbReference type="Pfam" id="PF12281"/>
    </source>
</evidence>
<dbReference type="InterPro" id="IPR058575">
    <property type="entry name" value="NTP_transf_8_dom"/>
</dbReference>
<protein>
    <recommendedName>
        <fullName evidence="1">Nucleotidyltransferase-like domain-containing protein</fullName>
    </recommendedName>
</protein>
<dbReference type="Pfam" id="PF12281">
    <property type="entry name" value="NTP_transf_8"/>
    <property type="match status" value="1"/>
</dbReference>
<evidence type="ECO:0000313" key="3">
    <source>
        <dbReference type="Proteomes" id="UP000051936"/>
    </source>
</evidence>
<evidence type="ECO:0000313" key="2">
    <source>
        <dbReference type="EMBL" id="KRQ17701.1"/>
    </source>
</evidence>
<dbReference type="Pfam" id="PF07369">
    <property type="entry name" value="DUF1488"/>
    <property type="match status" value="1"/>
</dbReference>
<feature type="domain" description="Nucleotidyltransferase-like" evidence="1">
    <location>
        <begin position="104"/>
        <end position="308"/>
    </location>
</feature>
<reference evidence="2 3" key="1">
    <citation type="submission" date="2015-09" db="EMBL/GenBank/DDBJ databases">
        <title>Draft Genome Sequence of Bradyrhizobium manausense Strain BR 3351T, a Novel Symbiotic Nitrogen-Fixing Alphaproteobacterium Isolated from Brazilian Amazon Rain Forest.</title>
        <authorList>
            <person name="De Araujo J.L."/>
            <person name="Zilli J.E."/>
        </authorList>
    </citation>
    <scope>NUCLEOTIDE SEQUENCE [LARGE SCALE GENOMIC DNA]</scope>
    <source>
        <strain evidence="2 3">BR3351</strain>
    </source>
</reference>
<dbReference type="AlphaFoldDB" id="A0A0R3EDU5"/>
<name>A0A0R3EDU5_9BRAD</name>
<dbReference type="SUPFAM" id="SSF160272">
    <property type="entry name" value="Shew3726-like"/>
    <property type="match status" value="1"/>
</dbReference>
<dbReference type="RefSeq" id="WP_057740253.1">
    <property type="nucleotide sequence ID" value="NZ_LJYG01000002.1"/>
</dbReference>
<comment type="caution">
    <text evidence="2">The sequence shown here is derived from an EMBL/GenBank/DDBJ whole genome shotgun (WGS) entry which is preliminary data.</text>
</comment>
<dbReference type="EMBL" id="LJYG01000002">
    <property type="protein sequence ID" value="KRQ17701.1"/>
    <property type="molecule type" value="Genomic_DNA"/>
</dbReference>
<proteinExistence type="predicted"/>
<dbReference type="InterPro" id="IPR009962">
    <property type="entry name" value="DUF1488"/>
</dbReference>
<dbReference type="Proteomes" id="UP000051936">
    <property type="component" value="Unassembled WGS sequence"/>
</dbReference>
<accession>A0A0R3EDU5</accession>
<gene>
    <name evidence="2" type="ORF">AOQ71_00070</name>
</gene>
<keyword evidence="3" id="KW-1185">Reference proteome</keyword>